<dbReference type="AlphaFoldDB" id="A0A2I0X4J9"/>
<organism evidence="3 4">
    <name type="scientific">Dendrobium catenatum</name>
    <dbReference type="NCBI Taxonomy" id="906689"/>
    <lineage>
        <taxon>Eukaryota</taxon>
        <taxon>Viridiplantae</taxon>
        <taxon>Streptophyta</taxon>
        <taxon>Embryophyta</taxon>
        <taxon>Tracheophyta</taxon>
        <taxon>Spermatophyta</taxon>
        <taxon>Magnoliopsida</taxon>
        <taxon>Liliopsida</taxon>
        <taxon>Asparagales</taxon>
        <taxon>Orchidaceae</taxon>
        <taxon>Epidendroideae</taxon>
        <taxon>Malaxideae</taxon>
        <taxon>Dendrobiinae</taxon>
        <taxon>Dendrobium</taxon>
    </lineage>
</organism>
<dbReference type="InterPro" id="IPR021102">
    <property type="entry name" value="PNGase_A"/>
</dbReference>
<evidence type="ECO:0000313" key="3">
    <source>
        <dbReference type="EMBL" id="PKU82821.1"/>
    </source>
</evidence>
<dbReference type="Pfam" id="PF12222">
    <property type="entry name" value="PNGaseA"/>
    <property type="match status" value="1"/>
</dbReference>
<name>A0A2I0X4J9_9ASPA</name>
<dbReference type="EMBL" id="KZ502155">
    <property type="protein sequence ID" value="PKU82821.1"/>
    <property type="molecule type" value="Genomic_DNA"/>
</dbReference>
<accession>A0A2I0X4J9</accession>
<feature type="chain" id="PRO_5014158524" evidence="1">
    <location>
        <begin position="24"/>
        <end position="602"/>
    </location>
</feature>
<dbReference type="PANTHER" id="PTHR31104">
    <property type="entry name" value="PEPTIDE-N4-(N-ACETYL-BETA-GLUCOSAMINYL)ASPARAGINE AMIDASE A PROTEIN"/>
    <property type="match status" value="1"/>
</dbReference>
<reference evidence="3 4" key="1">
    <citation type="journal article" date="2016" name="Sci. Rep.">
        <title>The Dendrobium catenatum Lindl. genome sequence provides insights into polysaccharide synthase, floral development and adaptive evolution.</title>
        <authorList>
            <person name="Zhang G.Q."/>
            <person name="Xu Q."/>
            <person name="Bian C."/>
            <person name="Tsai W.C."/>
            <person name="Yeh C.M."/>
            <person name="Liu K.W."/>
            <person name="Yoshida K."/>
            <person name="Zhang L.S."/>
            <person name="Chang S.B."/>
            <person name="Chen F."/>
            <person name="Shi Y."/>
            <person name="Su Y.Y."/>
            <person name="Zhang Y.Q."/>
            <person name="Chen L.J."/>
            <person name="Yin Y."/>
            <person name="Lin M."/>
            <person name="Huang H."/>
            <person name="Deng H."/>
            <person name="Wang Z.W."/>
            <person name="Zhu S.L."/>
            <person name="Zhao X."/>
            <person name="Deng C."/>
            <person name="Niu S.C."/>
            <person name="Huang J."/>
            <person name="Wang M."/>
            <person name="Liu G.H."/>
            <person name="Yang H.J."/>
            <person name="Xiao X.J."/>
            <person name="Hsiao Y.Y."/>
            <person name="Wu W.L."/>
            <person name="Chen Y.Y."/>
            <person name="Mitsuda N."/>
            <person name="Ohme-Takagi M."/>
            <person name="Luo Y.B."/>
            <person name="Van de Peer Y."/>
            <person name="Liu Z.J."/>
        </authorList>
    </citation>
    <scope>NUCLEOTIDE SEQUENCE [LARGE SCALE GENOMIC DNA]</scope>
    <source>
        <tissue evidence="3">The whole plant</tissue>
    </source>
</reference>
<feature type="signal peptide" evidence="1">
    <location>
        <begin position="1"/>
        <end position="23"/>
    </location>
</feature>
<evidence type="ECO:0000313" key="4">
    <source>
        <dbReference type="Proteomes" id="UP000233837"/>
    </source>
</evidence>
<gene>
    <name evidence="3" type="ORF">MA16_Dca006119</name>
</gene>
<keyword evidence="4" id="KW-1185">Reference proteome</keyword>
<dbReference type="Proteomes" id="UP000233837">
    <property type="component" value="Unassembled WGS sequence"/>
</dbReference>
<keyword evidence="1" id="KW-0732">Signal</keyword>
<sequence length="602" mass="67213">MDNFVPILVSFLLVLLPIPSSSSSLHPRGDLIVSDDLPSTVFHSSPSPSPTTFFEVRRPIPATKSKPCSILILQHSFAYTYNSPPVTSTYSPPSHCPFHFSPSLIVLEWSASCFGRQFDRIFGVWLAGVEILRSCTAEPRPTGILWSVRKDVTRYASLFSKTQTLAVYLGNIVDQTYTGVYHVNISFHFYFDHDRTASSAFDSPADLIIPISKTLPLNDGLWFQIQNSRDLQGKELAVPSNAYRGLIEVYVSFHSNDEFWYTNPPNSYISENNLTGIAGNGAFREVTVSLDGYLVGSIWPFTVIYTGGINPLLWRPISAIGSFDLPSYDIEITPFLGKIIDGNKHSFQFGVTDALDVWFIDANLHIWLDSRSYLTEGSLIEYEALGFTPSLISDFKGLDGNFDTSAKRKISAIGWVKSSYGNITTHFFQKLDFRNKMKFAGNGSIQEVNQSISYNHGIYAKDPSSVLYSEQVFQSFPLYLYTGTSDQVDDSYLSIANVTLGFNGEWKYFGEQSGLSLSTLRNLQTGEGVIHVKGNLVTGGVASTQQVYRYESSDGCYFRNVSSNNYTILYDEQGESCSKSSWIRSSGHFSPKLLPLIRRMTI</sequence>
<reference evidence="3 4" key="2">
    <citation type="journal article" date="2017" name="Nature">
        <title>The Apostasia genome and the evolution of orchids.</title>
        <authorList>
            <person name="Zhang G.Q."/>
            <person name="Liu K.W."/>
            <person name="Li Z."/>
            <person name="Lohaus R."/>
            <person name="Hsiao Y.Y."/>
            <person name="Niu S.C."/>
            <person name="Wang J.Y."/>
            <person name="Lin Y.C."/>
            <person name="Xu Q."/>
            <person name="Chen L.J."/>
            <person name="Yoshida K."/>
            <person name="Fujiwara S."/>
            <person name="Wang Z.W."/>
            <person name="Zhang Y.Q."/>
            <person name="Mitsuda N."/>
            <person name="Wang M."/>
            <person name="Liu G.H."/>
            <person name="Pecoraro L."/>
            <person name="Huang H.X."/>
            <person name="Xiao X.J."/>
            <person name="Lin M."/>
            <person name="Wu X.Y."/>
            <person name="Wu W.L."/>
            <person name="Chen Y.Y."/>
            <person name="Chang S.B."/>
            <person name="Sakamoto S."/>
            <person name="Ohme-Takagi M."/>
            <person name="Yagi M."/>
            <person name="Zeng S.J."/>
            <person name="Shen C.Y."/>
            <person name="Yeh C.M."/>
            <person name="Luo Y.B."/>
            <person name="Tsai W.C."/>
            <person name="Van de Peer Y."/>
            <person name="Liu Z.J."/>
        </authorList>
    </citation>
    <scope>NUCLEOTIDE SEQUENCE [LARGE SCALE GENOMIC DNA]</scope>
    <source>
        <tissue evidence="3">The whole plant</tissue>
    </source>
</reference>
<dbReference type="OrthoDB" id="339900at2759"/>
<evidence type="ECO:0000256" key="1">
    <source>
        <dbReference type="SAM" id="SignalP"/>
    </source>
</evidence>
<dbReference type="Pfam" id="PF25156">
    <property type="entry name" value="PNGase_A_C"/>
    <property type="match status" value="1"/>
</dbReference>
<protein>
    <submittedName>
        <fullName evidence="3">Peptide-N4-(N-acetyl-beta-glucosaminyl)asparagine amidase A</fullName>
    </submittedName>
</protein>
<evidence type="ECO:0000259" key="2">
    <source>
        <dbReference type="Pfam" id="PF12222"/>
    </source>
</evidence>
<proteinExistence type="predicted"/>
<dbReference type="InterPro" id="IPR056948">
    <property type="entry name" value="PNGaseA_N"/>
</dbReference>
<feature type="domain" description="Peptide N-acetyl-beta-D-glucosaminyl asparaginase amidase A N-terminal" evidence="2">
    <location>
        <begin position="63"/>
        <end position="383"/>
    </location>
</feature>